<evidence type="ECO:0000313" key="12">
    <source>
        <dbReference type="EMBL" id="TWU51183.1"/>
    </source>
</evidence>
<reference evidence="12 13" key="1">
    <citation type="submission" date="2019-02" db="EMBL/GenBank/DDBJ databases">
        <title>Deep-cultivation of Planctomycetes and their phenomic and genomic characterization uncovers novel biology.</title>
        <authorList>
            <person name="Wiegand S."/>
            <person name="Jogler M."/>
            <person name="Boedeker C."/>
            <person name="Pinto D."/>
            <person name="Vollmers J."/>
            <person name="Rivas-Marin E."/>
            <person name="Kohn T."/>
            <person name="Peeters S.H."/>
            <person name="Heuer A."/>
            <person name="Rast P."/>
            <person name="Oberbeckmann S."/>
            <person name="Bunk B."/>
            <person name="Jeske O."/>
            <person name="Meyerdierks A."/>
            <person name="Storesund J.E."/>
            <person name="Kallscheuer N."/>
            <person name="Luecker S."/>
            <person name="Lage O.M."/>
            <person name="Pohl T."/>
            <person name="Merkel B.J."/>
            <person name="Hornburger P."/>
            <person name="Mueller R.-W."/>
            <person name="Bruemmer F."/>
            <person name="Labrenz M."/>
            <person name="Spormann A.M."/>
            <person name="Op Den Camp H."/>
            <person name="Overmann J."/>
            <person name="Amann R."/>
            <person name="Jetten M.S.M."/>
            <person name="Mascher T."/>
            <person name="Medema M.H."/>
            <person name="Devos D.P."/>
            <person name="Kaster A.-K."/>
            <person name="Ovreas L."/>
            <person name="Rohde M."/>
            <person name="Galperin M.Y."/>
            <person name="Jogler C."/>
        </authorList>
    </citation>
    <scope>NUCLEOTIDE SEQUENCE [LARGE SCALE GENOMIC DNA]</scope>
    <source>
        <strain evidence="12 13">Poly59</strain>
    </source>
</reference>
<dbReference type="SMART" id="SM00220">
    <property type="entry name" value="S_TKc"/>
    <property type="match status" value="1"/>
</dbReference>
<keyword evidence="3 12" id="KW-0808">Transferase</keyword>
<proteinExistence type="predicted"/>
<keyword evidence="5 12" id="KW-0418">Kinase</keyword>
<dbReference type="SUPFAM" id="SSF56112">
    <property type="entry name" value="Protein kinase-like (PK-like)"/>
    <property type="match status" value="1"/>
</dbReference>
<comment type="catalytic activity">
    <reaction evidence="7">
        <text>L-threonyl-[protein] + ATP = O-phospho-L-threonyl-[protein] + ADP + H(+)</text>
        <dbReference type="Rhea" id="RHEA:46608"/>
        <dbReference type="Rhea" id="RHEA-COMP:11060"/>
        <dbReference type="Rhea" id="RHEA-COMP:11605"/>
        <dbReference type="ChEBI" id="CHEBI:15378"/>
        <dbReference type="ChEBI" id="CHEBI:30013"/>
        <dbReference type="ChEBI" id="CHEBI:30616"/>
        <dbReference type="ChEBI" id="CHEBI:61977"/>
        <dbReference type="ChEBI" id="CHEBI:456216"/>
        <dbReference type="EC" id="2.7.11.1"/>
    </reaction>
</comment>
<keyword evidence="6 9" id="KW-0067">ATP-binding</keyword>
<dbReference type="GO" id="GO:0005524">
    <property type="term" value="F:ATP binding"/>
    <property type="evidence" value="ECO:0007669"/>
    <property type="project" value="UniProtKB-UniRule"/>
</dbReference>
<keyword evidence="4 9" id="KW-0547">Nucleotide-binding</keyword>
<evidence type="ECO:0000256" key="2">
    <source>
        <dbReference type="ARBA" id="ARBA00022527"/>
    </source>
</evidence>
<keyword evidence="2" id="KW-0723">Serine/threonine-protein kinase</keyword>
<evidence type="ECO:0000259" key="11">
    <source>
        <dbReference type="PROSITE" id="PS50011"/>
    </source>
</evidence>
<dbReference type="InterPro" id="IPR000719">
    <property type="entry name" value="Prot_kinase_dom"/>
</dbReference>
<evidence type="ECO:0000256" key="6">
    <source>
        <dbReference type="ARBA" id="ARBA00022840"/>
    </source>
</evidence>
<dbReference type="Gene3D" id="1.10.510.10">
    <property type="entry name" value="Transferase(Phosphotransferase) domain 1"/>
    <property type="match status" value="1"/>
</dbReference>
<evidence type="ECO:0000256" key="9">
    <source>
        <dbReference type="PROSITE-ProRule" id="PRU10141"/>
    </source>
</evidence>
<dbReference type="InterPro" id="IPR017441">
    <property type="entry name" value="Protein_kinase_ATP_BS"/>
</dbReference>
<dbReference type="GO" id="GO:0004674">
    <property type="term" value="F:protein serine/threonine kinase activity"/>
    <property type="evidence" value="ECO:0007669"/>
    <property type="project" value="UniProtKB-KW"/>
</dbReference>
<dbReference type="Gene3D" id="3.30.200.20">
    <property type="entry name" value="Phosphorylase Kinase, domain 1"/>
    <property type="match status" value="1"/>
</dbReference>
<dbReference type="AlphaFoldDB" id="A0A5C6EN71"/>
<evidence type="ECO:0000313" key="13">
    <source>
        <dbReference type="Proteomes" id="UP000317977"/>
    </source>
</evidence>
<dbReference type="PROSITE" id="PS00107">
    <property type="entry name" value="PROTEIN_KINASE_ATP"/>
    <property type="match status" value="1"/>
</dbReference>
<dbReference type="EC" id="2.7.11.1" evidence="1"/>
<accession>A0A5C6EN71</accession>
<keyword evidence="10" id="KW-0812">Transmembrane</keyword>
<feature type="transmembrane region" description="Helical" evidence="10">
    <location>
        <begin position="330"/>
        <end position="350"/>
    </location>
</feature>
<name>A0A5C6EN71_9BACT</name>
<dbReference type="CDD" id="cd14014">
    <property type="entry name" value="STKc_PknB_like"/>
    <property type="match status" value="1"/>
</dbReference>
<dbReference type="PANTHER" id="PTHR43289:SF6">
    <property type="entry name" value="SERINE_THREONINE-PROTEIN KINASE NEKL-3"/>
    <property type="match status" value="1"/>
</dbReference>
<evidence type="ECO:0000256" key="5">
    <source>
        <dbReference type="ARBA" id="ARBA00022777"/>
    </source>
</evidence>
<organism evidence="12 13">
    <name type="scientific">Rubripirellula reticaptiva</name>
    <dbReference type="NCBI Taxonomy" id="2528013"/>
    <lineage>
        <taxon>Bacteria</taxon>
        <taxon>Pseudomonadati</taxon>
        <taxon>Planctomycetota</taxon>
        <taxon>Planctomycetia</taxon>
        <taxon>Pirellulales</taxon>
        <taxon>Pirellulaceae</taxon>
        <taxon>Rubripirellula</taxon>
    </lineage>
</organism>
<dbReference type="Proteomes" id="UP000317977">
    <property type="component" value="Unassembled WGS sequence"/>
</dbReference>
<dbReference type="PROSITE" id="PS50011">
    <property type="entry name" value="PROTEIN_KINASE_DOM"/>
    <property type="match status" value="1"/>
</dbReference>
<feature type="domain" description="Protein kinase" evidence="11">
    <location>
        <begin position="21"/>
        <end position="292"/>
    </location>
</feature>
<protein>
    <recommendedName>
        <fullName evidence="1">non-specific serine/threonine protein kinase</fullName>
        <ecNumber evidence="1">2.7.11.1</ecNumber>
    </recommendedName>
</protein>
<keyword evidence="13" id="KW-1185">Reference proteome</keyword>
<feature type="binding site" evidence="9">
    <location>
        <position position="50"/>
    </location>
    <ligand>
        <name>ATP</name>
        <dbReference type="ChEBI" id="CHEBI:30616"/>
    </ligand>
</feature>
<evidence type="ECO:0000256" key="7">
    <source>
        <dbReference type="ARBA" id="ARBA00047899"/>
    </source>
</evidence>
<evidence type="ECO:0000256" key="10">
    <source>
        <dbReference type="SAM" id="Phobius"/>
    </source>
</evidence>
<dbReference type="PANTHER" id="PTHR43289">
    <property type="entry name" value="MITOGEN-ACTIVATED PROTEIN KINASE KINASE KINASE 20-RELATED"/>
    <property type="match status" value="1"/>
</dbReference>
<evidence type="ECO:0000256" key="1">
    <source>
        <dbReference type="ARBA" id="ARBA00012513"/>
    </source>
</evidence>
<evidence type="ECO:0000256" key="8">
    <source>
        <dbReference type="ARBA" id="ARBA00048679"/>
    </source>
</evidence>
<evidence type="ECO:0000256" key="4">
    <source>
        <dbReference type="ARBA" id="ARBA00022741"/>
    </source>
</evidence>
<sequence>MTDAKSTASSASLVGTRIGDYQVLRKLGRGGMADVYAARHLSLGRDVALKVLRSNLAGDKDYVERFRREARAAAKLNHPNIVQVFDVGTVKNSHYIAQELIDGENLRESLERRGVLSPEEAVRVLIDVASALEMASDAGITHRDIKPENIMRSHQGIVKVADFGLARLGNGGSDVSRADLTQAGLTLGTPRYMSPEQIQGQAVDARSDLYSLGVSVYHLLAGRPPFEADDPLALAVMHLHETPMPLDRARNRRGPDGNPDLPEWLIAVVSRLMNKLPSERFQSPGELLDAVRNEASTSTLDGFGVGTAAATIRLQRVTDQSNKNRRRKNLRIAAAILLPITCIAGTIWAANAKSTDQLSTLLKPATVLKADTVQQQYLTAVTRNDEAGWNAVSEHFPPTENSTNANYHAKSKLQLARMLIENDQPERADAVLVALLSDPSVERVFQVLAWVDRCRLLNDRGATKELEAAKGQLQALFADVKQSNPTSLDLIQRVVPESDRARWEIN</sequence>
<gene>
    <name evidence="12" type="primary">pknB_9</name>
    <name evidence="12" type="ORF">Poly59_27740</name>
</gene>
<comment type="catalytic activity">
    <reaction evidence="8">
        <text>L-seryl-[protein] + ATP = O-phospho-L-seryl-[protein] + ADP + H(+)</text>
        <dbReference type="Rhea" id="RHEA:17989"/>
        <dbReference type="Rhea" id="RHEA-COMP:9863"/>
        <dbReference type="Rhea" id="RHEA-COMP:11604"/>
        <dbReference type="ChEBI" id="CHEBI:15378"/>
        <dbReference type="ChEBI" id="CHEBI:29999"/>
        <dbReference type="ChEBI" id="CHEBI:30616"/>
        <dbReference type="ChEBI" id="CHEBI:83421"/>
        <dbReference type="ChEBI" id="CHEBI:456216"/>
        <dbReference type="EC" id="2.7.11.1"/>
    </reaction>
</comment>
<keyword evidence="10" id="KW-1133">Transmembrane helix</keyword>
<keyword evidence="10" id="KW-0472">Membrane</keyword>
<evidence type="ECO:0000256" key="3">
    <source>
        <dbReference type="ARBA" id="ARBA00022679"/>
    </source>
</evidence>
<dbReference type="FunFam" id="3.30.200.20:FF:000035">
    <property type="entry name" value="Serine/threonine protein kinase Stk1"/>
    <property type="match status" value="1"/>
</dbReference>
<comment type="caution">
    <text evidence="12">The sequence shown here is derived from an EMBL/GenBank/DDBJ whole genome shotgun (WGS) entry which is preliminary data.</text>
</comment>
<dbReference type="FunFam" id="1.10.510.10:FF:000021">
    <property type="entry name" value="Serine/threonine protein kinase"/>
    <property type="match status" value="1"/>
</dbReference>
<dbReference type="RefSeq" id="WP_246151621.1">
    <property type="nucleotide sequence ID" value="NZ_SJPX01000003.1"/>
</dbReference>
<dbReference type="EMBL" id="SJPX01000003">
    <property type="protein sequence ID" value="TWU51183.1"/>
    <property type="molecule type" value="Genomic_DNA"/>
</dbReference>
<dbReference type="InterPro" id="IPR011009">
    <property type="entry name" value="Kinase-like_dom_sf"/>
</dbReference>
<dbReference type="Pfam" id="PF00069">
    <property type="entry name" value="Pkinase"/>
    <property type="match status" value="1"/>
</dbReference>
<dbReference type="GO" id="GO:0106310">
    <property type="term" value="F:protein serine kinase activity"/>
    <property type="evidence" value="ECO:0007669"/>
    <property type="project" value="RHEA"/>
</dbReference>